<accession>A0A9P9WU34</accession>
<gene>
    <name evidence="1" type="ORF">JX265_003276</name>
</gene>
<evidence type="ECO:0000313" key="2">
    <source>
        <dbReference type="Proteomes" id="UP000829685"/>
    </source>
</evidence>
<dbReference type="EMBL" id="JAFIMR010000005">
    <property type="protein sequence ID" value="KAI1879099.1"/>
    <property type="molecule type" value="Genomic_DNA"/>
</dbReference>
<comment type="caution">
    <text evidence="1">The sequence shown here is derived from an EMBL/GenBank/DDBJ whole genome shotgun (WGS) entry which is preliminary data.</text>
</comment>
<proteinExistence type="predicted"/>
<keyword evidence="2" id="KW-1185">Reference proteome</keyword>
<dbReference type="AlphaFoldDB" id="A0A9P9WU34"/>
<dbReference type="Proteomes" id="UP000829685">
    <property type="component" value="Unassembled WGS sequence"/>
</dbReference>
<evidence type="ECO:0000313" key="1">
    <source>
        <dbReference type="EMBL" id="KAI1879099.1"/>
    </source>
</evidence>
<sequence length="331" mass="37902">MTDALEIANFYSHVEFFTERFLQACSESNPRVGDSFARPPTSREKARIANAMYTFELFRRLFGNLSLGDLSELVPLFFSKLAPWEGAQLGCVHDFLAREVIPAYNELAMHDITWAEHSVVATCDLSSPQIQFFLSKGLPNLHVIATATSYEEKALAFATNTGPPGISYYFLMAALEMIDAAEDLNEDELTSIVTAHPLYEDCDPGPKQIWDLSKGQRQVAIYGSFDWVYRRWGYVMWDCERLDALGALDVWNPEQEEEPYAEAVSHENMWNSIKWRTEIYWAGGRGWWDENDQSHIVWPDRENGEPAARGQHVPATLDEAKQLWRARFQED</sequence>
<reference evidence="1" key="1">
    <citation type="submission" date="2021-03" db="EMBL/GenBank/DDBJ databases">
        <title>Revisited historic fungal species revealed as producer of novel bioactive compounds through whole genome sequencing and comparative genomics.</title>
        <authorList>
            <person name="Vignolle G.A."/>
            <person name="Hochenegger N."/>
            <person name="Mach R.L."/>
            <person name="Mach-Aigner A.R."/>
            <person name="Javad Rahimi M."/>
            <person name="Salim K.A."/>
            <person name="Chan C.M."/>
            <person name="Lim L.B.L."/>
            <person name="Cai F."/>
            <person name="Druzhinina I.S."/>
            <person name="U'Ren J.M."/>
            <person name="Derntl C."/>
        </authorList>
    </citation>
    <scope>NUCLEOTIDE SEQUENCE</scope>
    <source>
        <strain evidence="1">TUCIM 5799</strain>
    </source>
</reference>
<protein>
    <submittedName>
        <fullName evidence="1">Uncharacterized protein</fullName>
    </submittedName>
</protein>
<organism evidence="1 2">
    <name type="scientific">Neoarthrinium moseri</name>
    <dbReference type="NCBI Taxonomy" id="1658444"/>
    <lineage>
        <taxon>Eukaryota</taxon>
        <taxon>Fungi</taxon>
        <taxon>Dikarya</taxon>
        <taxon>Ascomycota</taxon>
        <taxon>Pezizomycotina</taxon>
        <taxon>Sordariomycetes</taxon>
        <taxon>Xylariomycetidae</taxon>
        <taxon>Amphisphaeriales</taxon>
        <taxon>Apiosporaceae</taxon>
        <taxon>Neoarthrinium</taxon>
    </lineage>
</organism>
<name>A0A9P9WU34_9PEZI</name>